<protein>
    <submittedName>
        <fullName evidence="8">Aminotransferase class V-fold PLP-dependent enzyme</fullName>
    </submittedName>
</protein>
<dbReference type="InterPro" id="IPR015422">
    <property type="entry name" value="PyrdxlP-dep_Trfase_small"/>
</dbReference>
<evidence type="ECO:0000256" key="5">
    <source>
        <dbReference type="ARBA" id="ARBA00023239"/>
    </source>
</evidence>
<dbReference type="PANTHER" id="PTHR11999:SF70">
    <property type="entry name" value="MIP05841P"/>
    <property type="match status" value="1"/>
</dbReference>
<dbReference type="Proteomes" id="UP001203761">
    <property type="component" value="Unassembled WGS sequence"/>
</dbReference>
<feature type="compositionally biased region" description="Polar residues" evidence="7">
    <location>
        <begin position="1"/>
        <end position="13"/>
    </location>
</feature>
<dbReference type="Pfam" id="PF00282">
    <property type="entry name" value="Pyridoxal_deC"/>
    <property type="match status" value="1"/>
</dbReference>
<name>A0ABT0QZY5_9MICO</name>
<dbReference type="InterPro" id="IPR021115">
    <property type="entry name" value="Pyridoxal-P_BS"/>
</dbReference>
<comment type="cofactor">
    <cofactor evidence="1 6">
        <name>pyridoxal 5'-phosphate</name>
        <dbReference type="ChEBI" id="CHEBI:597326"/>
    </cofactor>
</comment>
<dbReference type="RefSeq" id="WP_249737301.1">
    <property type="nucleotide sequence ID" value="NZ_JAKNCJ010000002.1"/>
</dbReference>
<dbReference type="GO" id="GO:0008483">
    <property type="term" value="F:transaminase activity"/>
    <property type="evidence" value="ECO:0007669"/>
    <property type="project" value="UniProtKB-KW"/>
</dbReference>
<dbReference type="InterPro" id="IPR015421">
    <property type="entry name" value="PyrdxlP-dep_Trfase_major"/>
</dbReference>
<dbReference type="SUPFAM" id="SSF53383">
    <property type="entry name" value="PLP-dependent transferases"/>
    <property type="match status" value="1"/>
</dbReference>
<dbReference type="PANTHER" id="PTHR11999">
    <property type="entry name" value="GROUP II PYRIDOXAL-5-PHOSPHATE DECARBOXYLASE"/>
    <property type="match status" value="1"/>
</dbReference>
<evidence type="ECO:0000256" key="2">
    <source>
        <dbReference type="ARBA" id="ARBA00009533"/>
    </source>
</evidence>
<dbReference type="Gene3D" id="3.40.640.10">
    <property type="entry name" value="Type I PLP-dependent aspartate aminotransferase-like (Major domain)"/>
    <property type="match status" value="1"/>
</dbReference>
<comment type="similarity">
    <text evidence="2 6">Belongs to the group II decarboxylase family.</text>
</comment>
<dbReference type="Gene3D" id="3.90.1150.10">
    <property type="entry name" value="Aspartate Aminotransferase, domain 1"/>
    <property type="match status" value="1"/>
</dbReference>
<feature type="region of interest" description="Disordered" evidence="7">
    <location>
        <begin position="1"/>
        <end position="102"/>
    </location>
</feature>
<keyword evidence="5 6" id="KW-0456">Lyase</keyword>
<evidence type="ECO:0000256" key="3">
    <source>
        <dbReference type="ARBA" id="ARBA00022793"/>
    </source>
</evidence>
<keyword evidence="8" id="KW-0032">Aminotransferase</keyword>
<evidence type="ECO:0000313" key="8">
    <source>
        <dbReference type="EMBL" id="MCL6423212.1"/>
    </source>
</evidence>
<evidence type="ECO:0000256" key="6">
    <source>
        <dbReference type="RuleBase" id="RU000382"/>
    </source>
</evidence>
<keyword evidence="8" id="KW-0808">Transferase</keyword>
<keyword evidence="3" id="KW-0210">Decarboxylase</keyword>
<keyword evidence="9" id="KW-1185">Reference proteome</keyword>
<dbReference type="InterPro" id="IPR010977">
    <property type="entry name" value="Aromatic_deC"/>
</dbReference>
<dbReference type="PROSITE" id="PS00392">
    <property type="entry name" value="DDC_GAD_HDC_YDC"/>
    <property type="match status" value="1"/>
</dbReference>
<evidence type="ECO:0000256" key="4">
    <source>
        <dbReference type="ARBA" id="ARBA00022898"/>
    </source>
</evidence>
<gene>
    <name evidence="8" type="ORF">Bequi_07410</name>
</gene>
<keyword evidence="4 6" id="KW-0663">Pyridoxal phosphate</keyword>
<accession>A0ABT0QZY5</accession>
<comment type="caution">
    <text evidence="8">The sequence shown here is derived from an EMBL/GenBank/DDBJ whole genome shotgun (WGS) entry which is preliminary data.</text>
</comment>
<sequence length="548" mass="56608">MTSDATPTASSPAPETDGTPSGPAFVSSEGPYAPDAAALADPADDAHPSAAETGAPAPVGPAAHGAPEPAGLHSPAGDPGADPFTRAADALQSDRPASPVWGDEREAVTAALRWAAAYAVRGSDPMTSAGSAQELQEAAGETITGEGIGHERALALFESVLLPATRSADDPMNLAYIPAAPTRAAVAFDTVVSAANVFGGLWESGAGAIFAENQVLAWIAGLLGWDETARGVFVAGGTSGNLSALATARERARATRERPASGWAVACAATAHSSVASAARLLDMDVVSVPVDDRGHLTGAALDAAIAEHPGIAAVVCSGGTTNAGIVDDIASVVDVAQSHGIWVHVDGAYGGAALAAPSARDRFAGIERADSFIVDPHKWLFAPYDCCALLYRQPQWAARTHAQHAAYLDSIDRGESNPSDLAAHLSRRTRGLPLWYSLATHGTAKYTEAVERGLSSAREVAAAIEGMEHLELLLEPELSVVVFRRPGWDEPAYRRWSQRLAAEGSMLCVPTRLHGEMALRLAFVNPATDPAAVISLLETTMLRADGA</sequence>
<evidence type="ECO:0000256" key="7">
    <source>
        <dbReference type="SAM" id="MobiDB-lite"/>
    </source>
</evidence>
<dbReference type="InterPro" id="IPR015424">
    <property type="entry name" value="PyrdxlP-dep_Trfase"/>
</dbReference>
<feature type="compositionally biased region" description="Low complexity" evidence="7">
    <location>
        <begin position="31"/>
        <end position="41"/>
    </location>
</feature>
<dbReference type="EMBL" id="JAKNCJ010000002">
    <property type="protein sequence ID" value="MCL6423212.1"/>
    <property type="molecule type" value="Genomic_DNA"/>
</dbReference>
<proteinExistence type="inferred from homology"/>
<feature type="compositionally biased region" description="Low complexity" evidence="7">
    <location>
        <begin position="48"/>
        <end position="71"/>
    </location>
</feature>
<reference evidence="8" key="1">
    <citation type="submission" date="2022-02" db="EMBL/GenBank/DDBJ databases">
        <authorList>
            <person name="Lee M."/>
            <person name="Kim S.-J."/>
            <person name="Jung M.-Y."/>
        </authorList>
    </citation>
    <scope>NUCLEOTIDE SEQUENCE</scope>
    <source>
        <strain evidence="8">JHP9</strain>
    </source>
</reference>
<evidence type="ECO:0000313" key="9">
    <source>
        <dbReference type="Proteomes" id="UP001203761"/>
    </source>
</evidence>
<evidence type="ECO:0000256" key="1">
    <source>
        <dbReference type="ARBA" id="ARBA00001933"/>
    </source>
</evidence>
<dbReference type="InterPro" id="IPR002129">
    <property type="entry name" value="PyrdxlP-dep_de-COase"/>
</dbReference>
<organism evidence="8 9">
    <name type="scientific">Brachybacterium equifaecis</name>
    <dbReference type="NCBI Taxonomy" id="2910770"/>
    <lineage>
        <taxon>Bacteria</taxon>
        <taxon>Bacillati</taxon>
        <taxon>Actinomycetota</taxon>
        <taxon>Actinomycetes</taxon>
        <taxon>Micrococcales</taxon>
        <taxon>Dermabacteraceae</taxon>
        <taxon>Brachybacterium</taxon>
    </lineage>
</organism>